<dbReference type="GO" id="GO:0005524">
    <property type="term" value="F:ATP binding"/>
    <property type="evidence" value="ECO:0007669"/>
    <property type="project" value="InterPro"/>
</dbReference>
<dbReference type="OrthoDB" id="4062651at2759"/>
<dbReference type="SMART" id="SM00220">
    <property type="entry name" value="S_TKc"/>
    <property type="match status" value="1"/>
</dbReference>
<dbReference type="GO" id="GO:0004674">
    <property type="term" value="F:protein serine/threonine kinase activity"/>
    <property type="evidence" value="ECO:0007669"/>
    <property type="project" value="TreeGrafter"/>
</dbReference>
<dbReference type="InterPro" id="IPR011009">
    <property type="entry name" value="Kinase-like_dom_sf"/>
</dbReference>
<dbReference type="PANTHER" id="PTHR44329">
    <property type="entry name" value="SERINE/THREONINE-PROTEIN KINASE TNNI3K-RELATED"/>
    <property type="match status" value="1"/>
</dbReference>
<dbReference type="Proteomes" id="UP000054097">
    <property type="component" value="Unassembled WGS sequence"/>
</dbReference>
<protein>
    <recommendedName>
        <fullName evidence="1">Protein kinase domain-containing protein</fullName>
    </recommendedName>
</protein>
<organism evidence="2 3">
    <name type="scientific">Serendipita vermifera MAFF 305830</name>
    <dbReference type="NCBI Taxonomy" id="933852"/>
    <lineage>
        <taxon>Eukaryota</taxon>
        <taxon>Fungi</taxon>
        <taxon>Dikarya</taxon>
        <taxon>Basidiomycota</taxon>
        <taxon>Agaricomycotina</taxon>
        <taxon>Agaricomycetes</taxon>
        <taxon>Sebacinales</taxon>
        <taxon>Serendipitaceae</taxon>
        <taxon>Serendipita</taxon>
    </lineage>
</organism>
<dbReference type="InterPro" id="IPR000719">
    <property type="entry name" value="Prot_kinase_dom"/>
</dbReference>
<dbReference type="InterPro" id="IPR008271">
    <property type="entry name" value="Ser/Thr_kinase_AS"/>
</dbReference>
<dbReference type="HOGENOM" id="CLU_395960_0_0_1"/>
<dbReference type="STRING" id="933852.A0A0C2WPA1"/>
<sequence length="696" mass="78499">MTVTDSIILTQPPNLTGEVSIEDRIPRFTGNYSSVYRGTYNGNPVAIKVIKATGHDEAVRRKLRRETLVWYSAKHPNIYPFYGDASDDEFGTFGALISPWCHNGDANQYLETYGESMTFTPRVNLWAGVINGVSYLHGREPPIVHGDLKPGNILIDEDETPKICDFGLARVFSDLRDTGMTTTSEYAGTARYLAPEIVASEINSPPTLASDVYALGSLGLEFVYLQKPYSNHANNGRGQIFRDLGKGVLPATSMPQVERTEKYKWERIWRVIQSCWAADPQSRPTASEIGHKLRSARTSLDESIIRMIISIIQSEHEALGHPEGPNRARLYSSPLYQLCLVSKTWRKLTIPLLYGRIRLYLSQSLDRLFELVYALDVSKERVKPLLHESGCHGLHTKSLLLVIVPHLTNFESLSVVQKMIQMMPNLRRVHVSTRIPHNNEVPALSTFRLTCDNSSPFLQSLWVFLSITCVKQLDVTLWDTTSEESFDDEPTSAHGHQILLPNLQEIDFNGMEAHLLSEFVDRISDWELPRLARLQRICFPSDEEDKMPVYRFLEERGHLLSSLSASYASTEEFAYILSHCPNLQHARTALPHLGPLRHFPPHNNLNLLSVAQKERFGPKAAENLLESKQASQTVFPGLIEATVHEFSDGETEEVAEFRPGDNFITVRQCRLYDDGHWSPLSLGGKGEGFGEDSLNR</sequence>
<dbReference type="InterPro" id="IPR051681">
    <property type="entry name" value="Ser/Thr_Kinases-Pseudokinases"/>
</dbReference>
<dbReference type="PROSITE" id="PS50011">
    <property type="entry name" value="PROTEIN_KINASE_DOM"/>
    <property type="match status" value="1"/>
</dbReference>
<accession>A0A0C2WPA1</accession>
<gene>
    <name evidence="2" type="ORF">M408DRAFT_24081</name>
</gene>
<evidence type="ECO:0000313" key="2">
    <source>
        <dbReference type="EMBL" id="KIM28063.1"/>
    </source>
</evidence>
<proteinExistence type="predicted"/>
<reference evidence="3" key="2">
    <citation type="submission" date="2015-01" db="EMBL/GenBank/DDBJ databases">
        <title>Evolutionary Origins and Diversification of the Mycorrhizal Mutualists.</title>
        <authorList>
            <consortium name="DOE Joint Genome Institute"/>
            <consortium name="Mycorrhizal Genomics Consortium"/>
            <person name="Kohler A."/>
            <person name="Kuo A."/>
            <person name="Nagy L.G."/>
            <person name="Floudas D."/>
            <person name="Copeland A."/>
            <person name="Barry K.W."/>
            <person name="Cichocki N."/>
            <person name="Veneault-Fourrey C."/>
            <person name="LaButti K."/>
            <person name="Lindquist E.A."/>
            <person name="Lipzen A."/>
            <person name="Lundell T."/>
            <person name="Morin E."/>
            <person name="Murat C."/>
            <person name="Riley R."/>
            <person name="Ohm R."/>
            <person name="Sun H."/>
            <person name="Tunlid A."/>
            <person name="Henrissat B."/>
            <person name="Grigoriev I.V."/>
            <person name="Hibbett D.S."/>
            <person name="Martin F."/>
        </authorList>
    </citation>
    <scope>NUCLEOTIDE SEQUENCE [LARGE SCALE GENOMIC DNA]</scope>
    <source>
        <strain evidence="3">MAFF 305830</strain>
    </source>
</reference>
<dbReference type="EMBL" id="KN824295">
    <property type="protein sequence ID" value="KIM28063.1"/>
    <property type="molecule type" value="Genomic_DNA"/>
</dbReference>
<reference evidence="2 3" key="1">
    <citation type="submission" date="2014-04" db="EMBL/GenBank/DDBJ databases">
        <authorList>
            <consortium name="DOE Joint Genome Institute"/>
            <person name="Kuo A."/>
            <person name="Zuccaro A."/>
            <person name="Kohler A."/>
            <person name="Nagy L.G."/>
            <person name="Floudas D."/>
            <person name="Copeland A."/>
            <person name="Barry K.W."/>
            <person name="Cichocki N."/>
            <person name="Veneault-Fourrey C."/>
            <person name="LaButti K."/>
            <person name="Lindquist E.A."/>
            <person name="Lipzen A."/>
            <person name="Lundell T."/>
            <person name="Morin E."/>
            <person name="Murat C."/>
            <person name="Sun H."/>
            <person name="Tunlid A."/>
            <person name="Henrissat B."/>
            <person name="Grigoriev I.V."/>
            <person name="Hibbett D.S."/>
            <person name="Martin F."/>
            <person name="Nordberg H.P."/>
            <person name="Cantor M.N."/>
            <person name="Hua S.X."/>
        </authorList>
    </citation>
    <scope>NUCLEOTIDE SEQUENCE [LARGE SCALE GENOMIC DNA]</scope>
    <source>
        <strain evidence="2 3">MAFF 305830</strain>
    </source>
</reference>
<dbReference type="AlphaFoldDB" id="A0A0C2WPA1"/>
<keyword evidence="3" id="KW-1185">Reference proteome</keyword>
<dbReference type="Pfam" id="PF00069">
    <property type="entry name" value="Pkinase"/>
    <property type="match status" value="1"/>
</dbReference>
<dbReference type="PROSITE" id="PS00108">
    <property type="entry name" value="PROTEIN_KINASE_ST"/>
    <property type="match status" value="1"/>
</dbReference>
<dbReference type="Gene3D" id="1.10.510.10">
    <property type="entry name" value="Transferase(Phosphotransferase) domain 1"/>
    <property type="match status" value="1"/>
</dbReference>
<dbReference type="SUPFAM" id="SSF56112">
    <property type="entry name" value="Protein kinase-like (PK-like)"/>
    <property type="match status" value="1"/>
</dbReference>
<name>A0A0C2WPA1_SERVB</name>
<evidence type="ECO:0000259" key="1">
    <source>
        <dbReference type="PROSITE" id="PS50011"/>
    </source>
</evidence>
<feature type="domain" description="Protein kinase" evidence="1">
    <location>
        <begin position="21"/>
        <end position="294"/>
    </location>
</feature>
<evidence type="ECO:0000313" key="3">
    <source>
        <dbReference type="Proteomes" id="UP000054097"/>
    </source>
</evidence>